<dbReference type="PROSITE" id="PS50077">
    <property type="entry name" value="HEAT_REPEAT"/>
    <property type="match status" value="1"/>
</dbReference>
<reference evidence="2 3" key="1">
    <citation type="submission" date="2010-11" db="EMBL/GenBank/DDBJ databases">
        <title>The complete genome of Thermotoga thermarum DSM 5069.</title>
        <authorList>
            <consortium name="US DOE Joint Genome Institute (JGI-PGF)"/>
            <person name="Lucas S."/>
            <person name="Copeland A."/>
            <person name="Lapidus A."/>
            <person name="Bruce D."/>
            <person name="Goodwin L."/>
            <person name="Pitluck S."/>
            <person name="Kyrpides N."/>
            <person name="Mavromatis K."/>
            <person name="Ivanova N."/>
            <person name="Zeytun A."/>
            <person name="Brettin T."/>
            <person name="Detter J.C."/>
            <person name="Tapia R."/>
            <person name="Han C."/>
            <person name="Land M."/>
            <person name="Hauser L."/>
            <person name="Markowitz V."/>
            <person name="Cheng J.-F."/>
            <person name="Hugenholtz P."/>
            <person name="Woyke T."/>
            <person name="Wu D."/>
            <person name="Spring S."/>
            <person name="Schroeder M."/>
            <person name="Brambilla E."/>
            <person name="Klenk H.-P."/>
            <person name="Eisen J.A."/>
        </authorList>
    </citation>
    <scope>NUCLEOTIDE SEQUENCE [LARGE SCALE GENOMIC DNA]</scope>
    <source>
        <strain evidence="2 3">DSM 5069</strain>
    </source>
</reference>
<dbReference type="InterPro" id="IPR011989">
    <property type="entry name" value="ARM-like"/>
</dbReference>
<dbReference type="PATRIC" id="fig|688269.3.peg.829"/>
<organism evidence="2 3">
    <name type="scientific">Pseudothermotoga thermarum DSM 5069</name>
    <dbReference type="NCBI Taxonomy" id="688269"/>
    <lineage>
        <taxon>Bacteria</taxon>
        <taxon>Thermotogati</taxon>
        <taxon>Thermotogota</taxon>
        <taxon>Thermotogae</taxon>
        <taxon>Thermotogales</taxon>
        <taxon>Thermotogaceae</taxon>
        <taxon>Pseudothermotoga</taxon>
    </lineage>
</organism>
<dbReference type="Pfam" id="PF02985">
    <property type="entry name" value="HEAT"/>
    <property type="match status" value="1"/>
</dbReference>
<evidence type="ECO:0000313" key="3">
    <source>
        <dbReference type="Proteomes" id="UP000006804"/>
    </source>
</evidence>
<dbReference type="STRING" id="688269.Theth_0805"/>
<dbReference type="AlphaFoldDB" id="F7YX53"/>
<dbReference type="eggNOG" id="COG1413">
    <property type="taxonomic scope" value="Bacteria"/>
</dbReference>
<accession>F7YX53</accession>
<dbReference type="HOGENOM" id="CLU_103695_0_0_0"/>
<dbReference type="InterPro" id="IPR016024">
    <property type="entry name" value="ARM-type_fold"/>
</dbReference>
<keyword evidence="1" id="KW-0677">Repeat</keyword>
<keyword evidence="3" id="KW-1185">Reference proteome</keyword>
<dbReference type="Gene3D" id="1.25.10.10">
    <property type="entry name" value="Leucine-rich Repeat Variant"/>
    <property type="match status" value="1"/>
</dbReference>
<sequence length="210" mass="24369">MDVEKYKALIDRIILEKGISAIPVLLNLLEDENEEVRDIVIETIYRFGDQAKPVLLEKFKERMHKNEKNDVITLYIADILADLNEQSIKKDLYNLLQRYDDEMAHLVIYEALAKLGEGEKVVDVVGYFLIEDEYRQELAEQAIMVLANIPTKKALDYLIKAYKMEEFSNVVKQDIVKATAMLIIKNPELWDELNYLGDSKLIDDVKRMLG</sequence>
<evidence type="ECO:0000256" key="1">
    <source>
        <dbReference type="ARBA" id="ARBA00022737"/>
    </source>
</evidence>
<protein>
    <submittedName>
        <fullName evidence="2">HEAT domain containing protein</fullName>
    </submittedName>
</protein>
<dbReference type="InterPro" id="IPR000357">
    <property type="entry name" value="HEAT"/>
</dbReference>
<dbReference type="OrthoDB" id="45495at2"/>
<dbReference type="RefSeq" id="WP_013932111.1">
    <property type="nucleotide sequence ID" value="NC_015707.1"/>
</dbReference>
<proteinExistence type="predicted"/>
<dbReference type="Proteomes" id="UP000006804">
    <property type="component" value="Chromosome"/>
</dbReference>
<gene>
    <name evidence="2" type="ORF">Theth_0805</name>
</gene>
<evidence type="ECO:0000313" key="2">
    <source>
        <dbReference type="EMBL" id="AEH50889.1"/>
    </source>
</evidence>
<dbReference type="EMBL" id="CP002351">
    <property type="protein sequence ID" value="AEH50889.1"/>
    <property type="molecule type" value="Genomic_DNA"/>
</dbReference>
<dbReference type="KEGG" id="tta:Theth_0805"/>
<dbReference type="SUPFAM" id="SSF48371">
    <property type="entry name" value="ARM repeat"/>
    <property type="match status" value="1"/>
</dbReference>
<name>F7YX53_9THEM</name>
<dbReference type="InterPro" id="IPR021133">
    <property type="entry name" value="HEAT_type_2"/>
</dbReference>